<proteinExistence type="predicted"/>
<dbReference type="Gene3D" id="3.60.21.10">
    <property type="match status" value="1"/>
</dbReference>
<accession>A0ABR1XFB7</accession>
<reference evidence="2 3" key="1">
    <citation type="journal article" date="2022" name="G3 (Bethesda)">
        <title>Enemy or ally: a genomic approach to elucidate the lifestyle of Phyllosticta citrichinaensis.</title>
        <authorList>
            <person name="Buijs V.A."/>
            <person name="Groenewald J.Z."/>
            <person name="Haridas S."/>
            <person name="LaButti K.M."/>
            <person name="Lipzen A."/>
            <person name="Martin F.M."/>
            <person name="Barry K."/>
            <person name="Grigoriev I.V."/>
            <person name="Crous P.W."/>
            <person name="Seidl M.F."/>
        </authorList>
    </citation>
    <scope>NUCLEOTIDE SEQUENCE [LARGE SCALE GENOMIC DNA]</scope>
    <source>
        <strain evidence="2 3">CBS 129764</strain>
    </source>
</reference>
<dbReference type="PANTHER" id="PTHR12905:SF0">
    <property type="entry name" value="CALCINEURIN-LIKE PHOSPHOESTERASE DOMAIN-CONTAINING PROTEIN"/>
    <property type="match status" value="1"/>
</dbReference>
<dbReference type="InterPro" id="IPR051693">
    <property type="entry name" value="UPF0046_metallophosphoest"/>
</dbReference>
<sequence>MQTFDAYLVVASNETFKNQNVAMKTTVDVVLHCGDLTEDGSPSSLRRAIEMLGKIPAELKLAIAGNHDISLDREYYLSQGGSEKEYESSLAAVTGQVAKENGVTFLQEGTHQFMLQNRVSFTIFASPYTPQFGESASQYPTGEDRFNPPQTTPAWATNVRSCGCKHLRNTIIRTQPRLHCFTHIHAGYGAQRIQFVGKNQARRKRYSSLSPSSAEALKEGGREQCLLVNVEIECRDGEPVNAPWLVEMEF</sequence>
<keyword evidence="3" id="KW-1185">Reference proteome</keyword>
<organism evidence="2 3">
    <name type="scientific">Phyllosticta citrichinensis</name>
    <dbReference type="NCBI Taxonomy" id="1130410"/>
    <lineage>
        <taxon>Eukaryota</taxon>
        <taxon>Fungi</taxon>
        <taxon>Dikarya</taxon>
        <taxon>Ascomycota</taxon>
        <taxon>Pezizomycotina</taxon>
        <taxon>Dothideomycetes</taxon>
        <taxon>Dothideomycetes incertae sedis</taxon>
        <taxon>Botryosphaeriales</taxon>
        <taxon>Phyllostictaceae</taxon>
        <taxon>Phyllosticta</taxon>
    </lineage>
</organism>
<dbReference type="InterPro" id="IPR004843">
    <property type="entry name" value="Calcineurin-like_PHP"/>
</dbReference>
<dbReference type="InterPro" id="IPR029052">
    <property type="entry name" value="Metallo-depent_PP-like"/>
</dbReference>
<feature type="domain" description="Calcineurin-like phosphoesterase" evidence="1">
    <location>
        <begin position="22"/>
        <end position="185"/>
    </location>
</feature>
<comment type="caution">
    <text evidence="2">The sequence shown here is derived from an EMBL/GenBank/DDBJ whole genome shotgun (WGS) entry which is preliminary data.</text>
</comment>
<evidence type="ECO:0000313" key="3">
    <source>
        <dbReference type="Proteomes" id="UP001456524"/>
    </source>
</evidence>
<protein>
    <submittedName>
        <fullName evidence="2">Ser/Thr protein phosphatase family protein</fullName>
    </submittedName>
</protein>
<evidence type="ECO:0000259" key="1">
    <source>
        <dbReference type="Pfam" id="PF00149"/>
    </source>
</evidence>
<dbReference type="Pfam" id="PF00149">
    <property type="entry name" value="Metallophos"/>
    <property type="match status" value="1"/>
</dbReference>
<dbReference type="PANTHER" id="PTHR12905">
    <property type="entry name" value="METALLOPHOSPHOESTERASE"/>
    <property type="match status" value="1"/>
</dbReference>
<dbReference type="EMBL" id="JBBWUH010000016">
    <property type="protein sequence ID" value="KAK8151771.1"/>
    <property type="molecule type" value="Genomic_DNA"/>
</dbReference>
<gene>
    <name evidence="2" type="ORF">IWX90DRAFT_468650</name>
</gene>
<dbReference type="Proteomes" id="UP001456524">
    <property type="component" value="Unassembled WGS sequence"/>
</dbReference>
<name>A0ABR1XFB7_9PEZI</name>
<evidence type="ECO:0000313" key="2">
    <source>
        <dbReference type="EMBL" id="KAK8151771.1"/>
    </source>
</evidence>
<dbReference type="SUPFAM" id="SSF56300">
    <property type="entry name" value="Metallo-dependent phosphatases"/>
    <property type="match status" value="1"/>
</dbReference>